<protein>
    <submittedName>
        <fullName evidence="3">Uncharacterized protein LOC111465695</fullName>
    </submittedName>
</protein>
<gene>
    <name evidence="3" type="primary">LOC111465695</name>
</gene>
<evidence type="ECO:0000313" key="3">
    <source>
        <dbReference type="RefSeq" id="XP_022965976.1"/>
    </source>
</evidence>
<feature type="region of interest" description="Disordered" evidence="1">
    <location>
        <begin position="125"/>
        <end position="152"/>
    </location>
</feature>
<dbReference type="PANTHER" id="PTHR33699">
    <property type="entry name" value="EXPRESSED PROTEIN"/>
    <property type="match status" value="1"/>
</dbReference>
<evidence type="ECO:0000313" key="2">
    <source>
        <dbReference type="Proteomes" id="UP000504608"/>
    </source>
</evidence>
<dbReference type="Proteomes" id="UP000504608">
    <property type="component" value="Unplaced"/>
</dbReference>
<organism evidence="2 3">
    <name type="scientific">Cucurbita maxima</name>
    <name type="common">Pumpkin</name>
    <name type="synonym">Winter squash</name>
    <dbReference type="NCBI Taxonomy" id="3661"/>
    <lineage>
        <taxon>Eukaryota</taxon>
        <taxon>Viridiplantae</taxon>
        <taxon>Streptophyta</taxon>
        <taxon>Embryophyta</taxon>
        <taxon>Tracheophyta</taxon>
        <taxon>Spermatophyta</taxon>
        <taxon>Magnoliopsida</taxon>
        <taxon>eudicotyledons</taxon>
        <taxon>Gunneridae</taxon>
        <taxon>Pentapetalae</taxon>
        <taxon>rosids</taxon>
        <taxon>fabids</taxon>
        <taxon>Cucurbitales</taxon>
        <taxon>Cucurbitaceae</taxon>
        <taxon>Cucurbiteae</taxon>
        <taxon>Cucurbita</taxon>
    </lineage>
</organism>
<proteinExistence type="predicted"/>
<dbReference type="AlphaFoldDB" id="A0A6J1HN41"/>
<reference evidence="3" key="1">
    <citation type="submission" date="2025-08" db="UniProtKB">
        <authorList>
            <consortium name="RefSeq"/>
        </authorList>
    </citation>
    <scope>IDENTIFICATION</scope>
    <source>
        <tissue evidence="3">Young leaves</tissue>
    </source>
</reference>
<evidence type="ECO:0000256" key="1">
    <source>
        <dbReference type="SAM" id="MobiDB-lite"/>
    </source>
</evidence>
<accession>A0A6J1HN41</accession>
<dbReference type="OrthoDB" id="755325at2759"/>
<name>A0A6J1HN41_CUCMA</name>
<dbReference type="GeneID" id="111465695"/>
<dbReference type="PANTHER" id="PTHR33699:SF3">
    <property type="entry name" value="OS06G0347300 PROTEIN"/>
    <property type="match status" value="1"/>
</dbReference>
<dbReference type="RefSeq" id="XP_022965976.1">
    <property type="nucleotide sequence ID" value="XM_023110208.1"/>
</dbReference>
<dbReference type="KEGG" id="cmax:111465695"/>
<sequence>MESSDYLCRNSGQIHVQHHQIPAFGDWDKARDLPITQYFETARQAGLIHYSSSSGETGPCLPSSDLYSVDRKKPPLSAAARKARVTEKRYPQVGLIKEHQTPLKKQQGRVFDVTETGGARKFKQNDVSIPRRPPKSNATKPPRPVDEDLYKIPPELLHSSKRNKMKGLFSRCLVPSCN</sequence>
<keyword evidence="2" id="KW-1185">Reference proteome</keyword>